<sequence>MTFAIVTNVRCSEVHKWIERPLEEILDALNEDDIYDTPLVSEELDAPLDLTTYPLYDEEGHENNLYNLDGFCIPRLLPRMSLISYGVRFDFWRAEQFLGIDKSFFADEAEDRFFPVAGCKNLGHFQSCILPSIMAPIVETINNAICKEAVFCQEYNELLHRTCYQHELHDAQQGDITAWSAGLFVSDRTDKEKAKRTTARINAGLPHEQF</sequence>
<comment type="caution">
    <text evidence="1">The sequence shown here is derived from an EMBL/GenBank/DDBJ whole genome shotgun (WGS) entry which is preliminary data.</text>
</comment>
<evidence type="ECO:0000313" key="2">
    <source>
        <dbReference type="Proteomes" id="UP000186601"/>
    </source>
</evidence>
<keyword evidence="2" id="KW-1185">Reference proteome</keyword>
<accession>A0A2R6S3Z9</accession>
<dbReference type="OrthoDB" id="2736611at2759"/>
<reference evidence="1 2" key="1">
    <citation type="submission" date="2018-02" db="EMBL/GenBank/DDBJ databases">
        <title>Genome sequence of the basidiomycete white-rot fungus Phlebia centrifuga.</title>
        <authorList>
            <person name="Granchi Z."/>
            <person name="Peng M."/>
            <person name="de Vries R.P."/>
            <person name="Hilden K."/>
            <person name="Makela M.R."/>
            <person name="Grigoriev I."/>
            <person name="Riley R."/>
        </authorList>
    </citation>
    <scope>NUCLEOTIDE SEQUENCE [LARGE SCALE GENOMIC DNA]</scope>
    <source>
        <strain evidence="1 2">FBCC195</strain>
    </source>
</reference>
<name>A0A2R6S3Z9_9APHY</name>
<organism evidence="1 2">
    <name type="scientific">Hermanssonia centrifuga</name>
    <dbReference type="NCBI Taxonomy" id="98765"/>
    <lineage>
        <taxon>Eukaryota</taxon>
        <taxon>Fungi</taxon>
        <taxon>Dikarya</taxon>
        <taxon>Basidiomycota</taxon>
        <taxon>Agaricomycotina</taxon>
        <taxon>Agaricomycetes</taxon>
        <taxon>Polyporales</taxon>
        <taxon>Meruliaceae</taxon>
        <taxon>Hermanssonia</taxon>
    </lineage>
</organism>
<gene>
    <name evidence="1" type="ORF">PHLCEN_2v1133</name>
</gene>
<protein>
    <submittedName>
        <fullName evidence="1">Uncharacterized protein</fullName>
    </submittedName>
</protein>
<dbReference type="EMBL" id="MLYV02000087">
    <property type="protein sequence ID" value="PSS37020.1"/>
    <property type="molecule type" value="Genomic_DNA"/>
</dbReference>
<evidence type="ECO:0000313" key="1">
    <source>
        <dbReference type="EMBL" id="PSS37020.1"/>
    </source>
</evidence>
<proteinExistence type="predicted"/>
<dbReference type="Proteomes" id="UP000186601">
    <property type="component" value="Unassembled WGS sequence"/>
</dbReference>
<dbReference type="AlphaFoldDB" id="A0A2R6S3Z9"/>
<dbReference type="STRING" id="98765.A0A2R6S3Z9"/>